<dbReference type="CDD" id="cd07518">
    <property type="entry name" value="HAD_YbiV-Like"/>
    <property type="match status" value="1"/>
</dbReference>
<dbReference type="InterPro" id="IPR006379">
    <property type="entry name" value="HAD-SF_hydro_IIB"/>
</dbReference>
<dbReference type="SUPFAM" id="SSF56784">
    <property type="entry name" value="HAD-like"/>
    <property type="match status" value="1"/>
</dbReference>
<organism evidence="1 2">
    <name type="scientific">Clostridium facile</name>
    <dbReference type="NCBI Taxonomy" id="2763035"/>
    <lineage>
        <taxon>Bacteria</taxon>
        <taxon>Bacillati</taxon>
        <taxon>Bacillota</taxon>
        <taxon>Clostridia</taxon>
        <taxon>Eubacteriales</taxon>
        <taxon>Clostridiaceae</taxon>
        <taxon>Clostridium</taxon>
    </lineage>
</organism>
<reference evidence="1 2" key="1">
    <citation type="submission" date="2020-08" db="EMBL/GenBank/DDBJ databases">
        <title>Genome public.</title>
        <authorList>
            <person name="Liu C."/>
            <person name="Sun Q."/>
        </authorList>
    </citation>
    <scope>NUCLEOTIDE SEQUENCE [LARGE SCALE GENOMIC DNA]</scope>
    <source>
        <strain evidence="1 2">NSJ-27</strain>
    </source>
</reference>
<dbReference type="InterPro" id="IPR023214">
    <property type="entry name" value="HAD_sf"/>
</dbReference>
<evidence type="ECO:0000313" key="1">
    <source>
        <dbReference type="EMBL" id="MBC5788361.1"/>
    </source>
</evidence>
<dbReference type="NCBIfam" id="TIGR01484">
    <property type="entry name" value="HAD-SF-IIB"/>
    <property type="match status" value="1"/>
</dbReference>
<evidence type="ECO:0000313" key="2">
    <source>
        <dbReference type="Proteomes" id="UP000649151"/>
    </source>
</evidence>
<keyword evidence="2" id="KW-1185">Reference proteome</keyword>
<dbReference type="InterPro" id="IPR036412">
    <property type="entry name" value="HAD-like_sf"/>
</dbReference>
<dbReference type="Proteomes" id="UP000649151">
    <property type="component" value="Unassembled WGS sequence"/>
</dbReference>
<dbReference type="Pfam" id="PF08282">
    <property type="entry name" value="Hydrolase_3"/>
    <property type="match status" value="1"/>
</dbReference>
<sequence length="267" mass="30106">MMIKLIAADMDGTLLNSQKELSPNLFPLLEELKNRGILFAVASGRQYYNLTKEFAGVDGLSYISENGGMVFHQGNCIFTDEIPWEDLKRPVELIQKIPNAKPILCGVKSAYLSKLDASDTEVLRNAKMYYERLKLVPDILEAAKQDHICKIAIFDVTKAEQNTYPALQELNRRFRVLLSGEQWVDVMNPEVNKGKALKALMAAIQATPEETMAFGDYLNDYEMMQSCYYSYAMANAHPDLKAVSNFQAKSNDEDGVVKAIQQMLQKN</sequence>
<proteinExistence type="predicted"/>
<gene>
    <name evidence="1" type="ORF">H8Z77_10135</name>
</gene>
<dbReference type="SFLD" id="SFLDG01144">
    <property type="entry name" value="C2.B.4:_PGP_Like"/>
    <property type="match status" value="1"/>
</dbReference>
<dbReference type="PANTHER" id="PTHR10000:SF53">
    <property type="entry name" value="5-AMINO-6-(5-PHOSPHO-D-RIBITYLAMINO)URACIL PHOSPHATASE YBJI-RELATED"/>
    <property type="match status" value="1"/>
</dbReference>
<protein>
    <submittedName>
        <fullName evidence="1">HAD family phosphatase</fullName>
    </submittedName>
</protein>
<dbReference type="PROSITE" id="PS01228">
    <property type="entry name" value="COF_1"/>
    <property type="match status" value="1"/>
</dbReference>
<dbReference type="SFLD" id="SFLDS00003">
    <property type="entry name" value="Haloacid_Dehalogenase"/>
    <property type="match status" value="1"/>
</dbReference>
<dbReference type="SFLD" id="SFLDG01140">
    <property type="entry name" value="C2.B:_Phosphomannomutase_and_P"/>
    <property type="match status" value="1"/>
</dbReference>
<accession>A0ABR7IT93</accession>
<dbReference type="PANTHER" id="PTHR10000">
    <property type="entry name" value="PHOSPHOSERINE PHOSPHATASE"/>
    <property type="match status" value="1"/>
</dbReference>
<dbReference type="Gene3D" id="3.40.50.1000">
    <property type="entry name" value="HAD superfamily/HAD-like"/>
    <property type="match status" value="1"/>
</dbReference>
<comment type="caution">
    <text evidence="1">The sequence shown here is derived from an EMBL/GenBank/DDBJ whole genome shotgun (WGS) entry which is preliminary data.</text>
</comment>
<name>A0ABR7IT93_9CLOT</name>
<dbReference type="Gene3D" id="3.30.1240.10">
    <property type="match status" value="1"/>
</dbReference>
<dbReference type="NCBIfam" id="TIGR00099">
    <property type="entry name" value="Cof-subfamily"/>
    <property type="match status" value="1"/>
</dbReference>
<dbReference type="InterPro" id="IPR000150">
    <property type="entry name" value="Cof"/>
</dbReference>
<dbReference type="EMBL" id="JACOQK010000001">
    <property type="protein sequence ID" value="MBC5788361.1"/>
    <property type="molecule type" value="Genomic_DNA"/>
</dbReference>